<evidence type="ECO:0000313" key="4">
    <source>
        <dbReference type="EMBL" id="TWT57726.1"/>
    </source>
</evidence>
<dbReference type="InterPro" id="IPR002509">
    <property type="entry name" value="NODB_dom"/>
</dbReference>
<evidence type="ECO:0000256" key="1">
    <source>
        <dbReference type="ARBA" id="ARBA00004613"/>
    </source>
</evidence>
<dbReference type="RefSeq" id="WP_146507622.1">
    <property type="nucleotide sequence ID" value="NZ_SIHI01000001.1"/>
</dbReference>
<feature type="domain" description="NodB homology" evidence="3">
    <location>
        <begin position="51"/>
        <end position="228"/>
    </location>
</feature>
<dbReference type="Proteomes" id="UP000317243">
    <property type="component" value="Unassembled WGS sequence"/>
</dbReference>
<dbReference type="PROSITE" id="PS51677">
    <property type="entry name" value="NODB"/>
    <property type="match status" value="1"/>
</dbReference>
<proteinExistence type="predicted"/>
<reference evidence="4 5" key="1">
    <citation type="submission" date="2019-02" db="EMBL/GenBank/DDBJ databases">
        <title>Deep-cultivation of Planctomycetes and their phenomic and genomic characterization uncovers novel biology.</title>
        <authorList>
            <person name="Wiegand S."/>
            <person name="Jogler M."/>
            <person name="Boedeker C."/>
            <person name="Pinto D."/>
            <person name="Vollmers J."/>
            <person name="Rivas-Marin E."/>
            <person name="Kohn T."/>
            <person name="Peeters S.H."/>
            <person name="Heuer A."/>
            <person name="Rast P."/>
            <person name="Oberbeckmann S."/>
            <person name="Bunk B."/>
            <person name="Jeske O."/>
            <person name="Meyerdierks A."/>
            <person name="Storesund J.E."/>
            <person name="Kallscheuer N."/>
            <person name="Luecker S."/>
            <person name="Lage O.M."/>
            <person name="Pohl T."/>
            <person name="Merkel B.J."/>
            <person name="Hornburger P."/>
            <person name="Mueller R.-W."/>
            <person name="Bruemmer F."/>
            <person name="Labrenz M."/>
            <person name="Spormann A.M."/>
            <person name="Op Den Camp H."/>
            <person name="Overmann J."/>
            <person name="Amann R."/>
            <person name="Jetten M.S.M."/>
            <person name="Mascher T."/>
            <person name="Medema M.H."/>
            <person name="Devos D.P."/>
            <person name="Kaster A.-K."/>
            <person name="Ovreas L."/>
            <person name="Rohde M."/>
            <person name="Galperin M.Y."/>
            <person name="Jogler C."/>
        </authorList>
    </citation>
    <scope>NUCLEOTIDE SEQUENCE [LARGE SCALE GENOMIC DNA]</scope>
    <source>
        <strain evidence="4 5">KOR42</strain>
    </source>
</reference>
<dbReference type="PANTHER" id="PTHR34216">
    <property type="match status" value="1"/>
</dbReference>
<keyword evidence="2" id="KW-0732">Signal</keyword>
<comment type="caution">
    <text evidence="4">The sequence shown here is derived from an EMBL/GenBank/DDBJ whole genome shotgun (WGS) entry which is preliminary data.</text>
</comment>
<gene>
    <name evidence="4" type="ORF">KOR42_10920</name>
</gene>
<organism evidence="4 5">
    <name type="scientific">Thalassoglobus neptunius</name>
    <dbReference type="NCBI Taxonomy" id="1938619"/>
    <lineage>
        <taxon>Bacteria</taxon>
        <taxon>Pseudomonadati</taxon>
        <taxon>Planctomycetota</taxon>
        <taxon>Planctomycetia</taxon>
        <taxon>Planctomycetales</taxon>
        <taxon>Planctomycetaceae</taxon>
        <taxon>Thalassoglobus</taxon>
    </lineage>
</organism>
<evidence type="ECO:0000259" key="3">
    <source>
        <dbReference type="PROSITE" id="PS51677"/>
    </source>
</evidence>
<dbReference type="GO" id="GO:0005576">
    <property type="term" value="C:extracellular region"/>
    <property type="evidence" value="ECO:0007669"/>
    <property type="project" value="UniProtKB-SubCell"/>
</dbReference>
<sequence length="228" mass="25656">MKSIANTTILNFHGIGTPAASIPEDEVPYWVSESQFASIVEQAKQLTENGRQFMFTFDDGNRSDLEIACPALKDSGFRGTFFILTGRLGMNGYLSEADIAELISNEMEIGLHGRNHVDWRSVPADEFRDETVTAREELAIVCGKAIDTVSIPFGAYNRQVIHNLKQQKFRRVFTSDGGTTSTDAQIQERISIRGDMEPERIENILHARESAKAKIRRSISTKLRRYIL</sequence>
<dbReference type="InterPro" id="IPR051398">
    <property type="entry name" value="Polysacch_Deacetylase"/>
</dbReference>
<evidence type="ECO:0000256" key="2">
    <source>
        <dbReference type="ARBA" id="ARBA00022729"/>
    </source>
</evidence>
<dbReference type="PANTHER" id="PTHR34216:SF3">
    <property type="entry name" value="POLY-BETA-1,6-N-ACETYL-D-GLUCOSAMINE N-DEACETYLASE"/>
    <property type="match status" value="1"/>
</dbReference>
<dbReference type="Gene3D" id="3.20.20.370">
    <property type="entry name" value="Glycoside hydrolase/deacetylase"/>
    <property type="match status" value="1"/>
</dbReference>
<dbReference type="Pfam" id="PF01522">
    <property type="entry name" value="Polysacc_deac_1"/>
    <property type="match status" value="1"/>
</dbReference>
<dbReference type="CDD" id="cd10918">
    <property type="entry name" value="CE4_NodB_like_5s_6s"/>
    <property type="match status" value="1"/>
</dbReference>
<accession>A0A5C5X424</accession>
<protein>
    <submittedName>
        <fullName evidence="4">Polysaccharide deacetylase</fullName>
    </submittedName>
</protein>
<dbReference type="GO" id="GO:0005975">
    <property type="term" value="P:carbohydrate metabolic process"/>
    <property type="evidence" value="ECO:0007669"/>
    <property type="project" value="InterPro"/>
</dbReference>
<name>A0A5C5X424_9PLAN</name>
<dbReference type="OrthoDB" id="9778320at2"/>
<evidence type="ECO:0000313" key="5">
    <source>
        <dbReference type="Proteomes" id="UP000317243"/>
    </source>
</evidence>
<keyword evidence="5" id="KW-1185">Reference proteome</keyword>
<dbReference type="AlphaFoldDB" id="A0A5C5X424"/>
<dbReference type="InterPro" id="IPR011330">
    <property type="entry name" value="Glyco_hydro/deAcase_b/a-brl"/>
</dbReference>
<dbReference type="GO" id="GO:0016810">
    <property type="term" value="F:hydrolase activity, acting on carbon-nitrogen (but not peptide) bonds"/>
    <property type="evidence" value="ECO:0007669"/>
    <property type="project" value="InterPro"/>
</dbReference>
<dbReference type="EMBL" id="SIHI01000001">
    <property type="protein sequence ID" value="TWT57726.1"/>
    <property type="molecule type" value="Genomic_DNA"/>
</dbReference>
<dbReference type="SUPFAM" id="SSF88713">
    <property type="entry name" value="Glycoside hydrolase/deacetylase"/>
    <property type="match status" value="1"/>
</dbReference>
<comment type="subcellular location">
    <subcellularLocation>
        <location evidence="1">Secreted</location>
    </subcellularLocation>
</comment>